<dbReference type="InterPro" id="IPR039418">
    <property type="entry name" value="LexA-like"/>
</dbReference>
<evidence type="ECO:0000313" key="7">
    <source>
        <dbReference type="Proteomes" id="UP000250223"/>
    </source>
</evidence>
<dbReference type="CDD" id="cd00093">
    <property type="entry name" value="HTH_XRE"/>
    <property type="match status" value="1"/>
</dbReference>
<dbReference type="InterPro" id="IPR036286">
    <property type="entry name" value="LexA/Signal_pep-like_sf"/>
</dbReference>
<dbReference type="PANTHER" id="PTHR46558:SF3">
    <property type="entry name" value="TRANSCRIPTIONAL REGULATOR"/>
    <property type="match status" value="1"/>
</dbReference>
<dbReference type="RefSeq" id="WP_089864456.1">
    <property type="nucleotide sequence ID" value="NZ_CP173238.1"/>
</dbReference>
<dbReference type="OrthoDB" id="14949at2"/>
<dbReference type="Gene3D" id="1.10.260.40">
    <property type="entry name" value="lambda repressor-like DNA-binding domains"/>
    <property type="match status" value="1"/>
</dbReference>
<dbReference type="SMART" id="SM00530">
    <property type="entry name" value="HTH_XRE"/>
    <property type="match status" value="1"/>
</dbReference>
<dbReference type="EMBL" id="UAWC01000001">
    <property type="protein sequence ID" value="SQB33779.1"/>
    <property type="molecule type" value="Genomic_DNA"/>
</dbReference>
<dbReference type="InterPro" id="IPR010982">
    <property type="entry name" value="Lambda_DNA-bd_dom_sf"/>
</dbReference>
<dbReference type="GO" id="GO:0003677">
    <property type="term" value="F:DNA binding"/>
    <property type="evidence" value="ECO:0007669"/>
    <property type="project" value="UniProtKB-KW"/>
</dbReference>
<dbReference type="PROSITE" id="PS50943">
    <property type="entry name" value="HTH_CROC1"/>
    <property type="match status" value="1"/>
</dbReference>
<evidence type="ECO:0000313" key="4">
    <source>
        <dbReference type="EMBL" id="SDL03000.1"/>
    </source>
</evidence>
<dbReference type="Proteomes" id="UP000250223">
    <property type="component" value="Unassembled WGS sequence"/>
</dbReference>
<dbReference type="Proteomes" id="UP000528432">
    <property type="component" value="Unassembled WGS sequence"/>
</dbReference>
<dbReference type="STRING" id="1494.SAMN05216497_10548"/>
<dbReference type="InterPro" id="IPR015927">
    <property type="entry name" value="Peptidase_S24_S26A/B/C"/>
</dbReference>
<keyword evidence="6" id="KW-1185">Reference proteome</keyword>
<evidence type="ECO:0000256" key="1">
    <source>
        <dbReference type="ARBA" id="ARBA00023125"/>
    </source>
</evidence>
<dbReference type="Pfam" id="PF00717">
    <property type="entry name" value="Peptidase_S24"/>
    <property type="match status" value="1"/>
</dbReference>
<accession>A0A240B2X2</accession>
<evidence type="ECO:0000259" key="2">
    <source>
        <dbReference type="PROSITE" id="PS50943"/>
    </source>
</evidence>
<dbReference type="Gene3D" id="2.10.109.10">
    <property type="entry name" value="Umud Fragment, subunit A"/>
    <property type="match status" value="1"/>
</dbReference>
<gene>
    <name evidence="3" type="ORF">HMJ28_05735</name>
    <name evidence="5" type="ORF">NCTC13028_00693</name>
    <name evidence="4" type="ORF">SAMN05216497_10548</name>
</gene>
<dbReference type="AlphaFoldDB" id="A0A240B2X2"/>
<reference evidence="3 8" key="3">
    <citation type="submission" date="2020-05" db="EMBL/GenBank/DDBJ databases">
        <title>Draft genome sequence of Clostridium cochlearium strain AGROS13 isolated from a sheep dairy farm in New Zealand.</title>
        <authorList>
            <person name="Gupta T.B."/>
            <person name="Jauregui R."/>
            <person name="Risson A.N."/>
            <person name="Brightwell G."/>
            <person name="Maclean P."/>
        </authorList>
    </citation>
    <scope>NUCLEOTIDE SEQUENCE [LARGE SCALE GENOMIC DNA]</scope>
    <source>
        <strain evidence="3 8">AGROS13</strain>
    </source>
</reference>
<feature type="domain" description="HTH cro/C1-type" evidence="2">
    <location>
        <begin position="8"/>
        <end position="62"/>
    </location>
</feature>
<dbReference type="SUPFAM" id="SSF47413">
    <property type="entry name" value="lambda repressor-like DNA-binding domains"/>
    <property type="match status" value="1"/>
</dbReference>
<evidence type="ECO:0000313" key="5">
    <source>
        <dbReference type="EMBL" id="SQB33779.1"/>
    </source>
</evidence>
<dbReference type="GeneID" id="70578270"/>
<protein>
    <submittedName>
        <fullName evidence="4 5">Transcriptional regulator</fullName>
    </submittedName>
    <submittedName>
        <fullName evidence="3">LexA family transcriptional regulator</fullName>
    </submittedName>
</protein>
<dbReference type="CDD" id="cd06529">
    <property type="entry name" value="S24_LexA-like"/>
    <property type="match status" value="1"/>
</dbReference>
<organism evidence="3 8">
    <name type="scientific">Clostridium cochlearium</name>
    <dbReference type="NCBI Taxonomy" id="1494"/>
    <lineage>
        <taxon>Bacteria</taxon>
        <taxon>Bacillati</taxon>
        <taxon>Bacillota</taxon>
        <taxon>Clostridia</taxon>
        <taxon>Eubacteriales</taxon>
        <taxon>Clostridiaceae</taxon>
        <taxon>Clostridium</taxon>
    </lineage>
</organism>
<reference evidence="5 7" key="2">
    <citation type="submission" date="2018-06" db="EMBL/GenBank/DDBJ databases">
        <authorList>
            <consortium name="Pathogen Informatics"/>
            <person name="Doyle S."/>
        </authorList>
    </citation>
    <scope>NUCLEOTIDE SEQUENCE [LARGE SCALE GENOMIC DNA]</scope>
    <source>
        <strain evidence="5 7">NCTC13028</strain>
    </source>
</reference>
<proteinExistence type="predicted"/>
<dbReference type="Pfam" id="PF01381">
    <property type="entry name" value="HTH_3"/>
    <property type="match status" value="1"/>
</dbReference>
<dbReference type="PANTHER" id="PTHR46558">
    <property type="entry name" value="TRACRIPTIONAL REGULATORY PROTEIN-RELATED-RELATED"/>
    <property type="match status" value="1"/>
</dbReference>
<evidence type="ECO:0000313" key="8">
    <source>
        <dbReference type="Proteomes" id="UP000528432"/>
    </source>
</evidence>
<dbReference type="InterPro" id="IPR001387">
    <property type="entry name" value="Cro/C1-type_HTH"/>
</dbReference>
<dbReference type="Proteomes" id="UP000198811">
    <property type="component" value="Unassembled WGS sequence"/>
</dbReference>
<reference evidence="4 6" key="1">
    <citation type="submission" date="2016-10" db="EMBL/GenBank/DDBJ databases">
        <authorList>
            <person name="Varghese N."/>
            <person name="Submissions S."/>
        </authorList>
    </citation>
    <scope>NUCLEOTIDE SEQUENCE [LARGE SCALE GENOMIC DNA]</scope>
    <source>
        <strain evidence="4 6">NLAE-zl-C224</strain>
    </source>
</reference>
<dbReference type="EMBL" id="JABFIF010000008">
    <property type="protein sequence ID" value="NOH15893.1"/>
    <property type="molecule type" value="Genomic_DNA"/>
</dbReference>
<name>A0A240B2X2_CLOCO</name>
<dbReference type="SUPFAM" id="SSF51306">
    <property type="entry name" value="LexA/Signal peptidase"/>
    <property type="match status" value="1"/>
</dbReference>
<sequence length="219" mass="25616">MSRIGQNIKTYRLEAKMTQKQLGKKIGVSENFINEVETGKRIINENLIDRISKIFNKDLNDITMFYEDMKEEKENKVYDIKENKVQEVWKEAFGSILRDVNLFDYSLNKVLGSRKLPLIDNKINGHPQDKVFYLKIADNDMNGFRIYKGDIVLCHITGEVQNNSIYLIEHNDKRQIRQIKNLDNSKFLLISNSTMVTTETVEKNQVKIIARLDKVEINL</sequence>
<evidence type="ECO:0000313" key="3">
    <source>
        <dbReference type="EMBL" id="NOH15893.1"/>
    </source>
</evidence>
<evidence type="ECO:0000313" key="6">
    <source>
        <dbReference type="Proteomes" id="UP000198811"/>
    </source>
</evidence>
<dbReference type="EMBL" id="FNGL01000005">
    <property type="protein sequence ID" value="SDL03000.1"/>
    <property type="molecule type" value="Genomic_DNA"/>
</dbReference>
<keyword evidence="1 4" id="KW-0238">DNA-binding</keyword>